<reference evidence="3 4" key="1">
    <citation type="journal article" date="2012" name="J. Bacteriol.">
        <title>Genome Sequence of Blastococcus saxobsidens DD2, a Stone-Inhabiting Bacterium.</title>
        <authorList>
            <person name="Chouaia B."/>
            <person name="Crotti E."/>
            <person name="Brusetti L."/>
            <person name="Daffonchio D."/>
            <person name="Essoussi I."/>
            <person name="Nouioui I."/>
            <person name="Sbissi I."/>
            <person name="Ghodhbane-Gtari F."/>
            <person name="Gtari M."/>
            <person name="Vacherie B."/>
            <person name="Barbe V."/>
            <person name="Medigue C."/>
            <person name="Gury J."/>
            <person name="Pujic P."/>
            <person name="Normand P."/>
        </authorList>
    </citation>
    <scope>NUCLEOTIDE SEQUENCE [LARGE SCALE GENOMIC DNA]</scope>
    <source>
        <strain evidence="3 4">DD2</strain>
    </source>
</reference>
<feature type="region of interest" description="Disordered" evidence="1">
    <location>
        <begin position="1"/>
        <end position="45"/>
    </location>
</feature>
<dbReference type="KEGG" id="bsd:BLASA_3846"/>
<dbReference type="Proteomes" id="UP000007517">
    <property type="component" value="Chromosome"/>
</dbReference>
<keyword evidence="2" id="KW-1133">Transmembrane helix</keyword>
<reference evidence="4" key="2">
    <citation type="submission" date="2012-02" db="EMBL/GenBank/DDBJ databases">
        <title>Complete genome sequence of Blastococcus saxobsidens strain DD2.</title>
        <authorList>
            <person name="Genoscope."/>
        </authorList>
    </citation>
    <scope>NUCLEOTIDE SEQUENCE [LARGE SCALE GENOMIC DNA]</scope>
    <source>
        <strain evidence="4">DD2</strain>
    </source>
</reference>
<dbReference type="STRING" id="1146883.BLASA_3846"/>
<proteinExistence type="predicted"/>
<gene>
    <name evidence="3" type="ordered locus">BLASA_3846</name>
</gene>
<keyword evidence="2" id="KW-0812">Transmembrane</keyword>
<dbReference type="EMBL" id="FO117623">
    <property type="protein sequence ID" value="CCG04678.1"/>
    <property type="molecule type" value="Genomic_DNA"/>
</dbReference>
<feature type="transmembrane region" description="Helical" evidence="2">
    <location>
        <begin position="86"/>
        <end position="112"/>
    </location>
</feature>
<feature type="transmembrane region" description="Helical" evidence="2">
    <location>
        <begin position="167"/>
        <end position="188"/>
    </location>
</feature>
<feature type="transmembrane region" description="Helical" evidence="2">
    <location>
        <begin position="132"/>
        <end position="155"/>
    </location>
</feature>
<keyword evidence="4" id="KW-1185">Reference proteome</keyword>
<dbReference type="AlphaFoldDB" id="H6RWQ7"/>
<feature type="compositionally biased region" description="Basic and acidic residues" evidence="1">
    <location>
        <begin position="1"/>
        <end position="10"/>
    </location>
</feature>
<dbReference type="eggNOG" id="COG1716">
    <property type="taxonomic scope" value="Bacteria"/>
</dbReference>
<evidence type="ECO:0000313" key="3">
    <source>
        <dbReference type="EMBL" id="CCG04678.1"/>
    </source>
</evidence>
<organism evidence="3 4">
    <name type="scientific">Blastococcus saxobsidens (strain DD2)</name>
    <dbReference type="NCBI Taxonomy" id="1146883"/>
    <lineage>
        <taxon>Bacteria</taxon>
        <taxon>Bacillati</taxon>
        <taxon>Actinomycetota</taxon>
        <taxon>Actinomycetes</taxon>
        <taxon>Geodermatophilales</taxon>
        <taxon>Geodermatophilaceae</taxon>
        <taxon>Blastococcus</taxon>
    </lineage>
</organism>
<protein>
    <submittedName>
        <fullName evidence="3">Uncharacterized protein</fullName>
    </submittedName>
</protein>
<evidence type="ECO:0000313" key="4">
    <source>
        <dbReference type="Proteomes" id="UP000007517"/>
    </source>
</evidence>
<dbReference type="HOGENOM" id="CLU_082382_0_0_11"/>
<evidence type="ECO:0000256" key="2">
    <source>
        <dbReference type="SAM" id="Phobius"/>
    </source>
</evidence>
<dbReference type="OrthoDB" id="5197427at2"/>
<evidence type="ECO:0000256" key="1">
    <source>
        <dbReference type="SAM" id="MobiDB-lite"/>
    </source>
</evidence>
<accession>H6RWQ7</accession>
<feature type="transmembrane region" description="Helical" evidence="2">
    <location>
        <begin position="200"/>
        <end position="223"/>
    </location>
</feature>
<dbReference type="RefSeq" id="WP_014377553.1">
    <property type="nucleotide sequence ID" value="NC_016943.1"/>
</dbReference>
<name>H6RWQ7_BLASD</name>
<sequence>MSQSDDHGRSESQPSGPGGGPQYGRPEHGQGQYGDPAYTQQFTTPVSYGQQPYPQQYGQQYGQPAGFQQPYGAYGTSAAPAKPGGVITAAVLGFVFGAFGALISLFLIIAGATATTVGDDLEQEVPGFGSMAGAVGGALLVVGLLALAWTVVMIWGSVWALTGRSRVLLLVGGSVAVAIALLGMLGSLAGSGAAELVGNLLFLLAAAAIVVLLSTKSAAHYFAAHRYRRTGH</sequence>
<keyword evidence="2" id="KW-0472">Membrane</keyword>